<dbReference type="AlphaFoldDB" id="A0A814J0A0"/>
<dbReference type="Proteomes" id="UP000663829">
    <property type="component" value="Unassembled WGS sequence"/>
</dbReference>
<protein>
    <submittedName>
        <fullName evidence="1">Uncharacterized protein</fullName>
    </submittedName>
</protein>
<dbReference type="EMBL" id="CAJNOQ010003808">
    <property type="protein sequence ID" value="CAF1030493.1"/>
    <property type="molecule type" value="Genomic_DNA"/>
</dbReference>
<dbReference type="EMBL" id="CAJOBC010003808">
    <property type="protein sequence ID" value="CAF3801404.1"/>
    <property type="molecule type" value="Genomic_DNA"/>
</dbReference>
<sequence>RYEIPFDLCLKSVTGSWQDSEARICNRGIQRNESAMTPTECLCPPSACDQYCVFQITF</sequence>
<gene>
    <name evidence="1" type="ORF">GPM918_LOCUS15254</name>
    <name evidence="2" type="ORF">SRO942_LOCUS15254</name>
</gene>
<keyword evidence="3" id="KW-1185">Reference proteome</keyword>
<proteinExistence type="predicted"/>
<comment type="caution">
    <text evidence="1">The sequence shown here is derived from an EMBL/GenBank/DDBJ whole genome shotgun (WGS) entry which is preliminary data.</text>
</comment>
<accession>A0A814J0A0</accession>
<evidence type="ECO:0000313" key="1">
    <source>
        <dbReference type="EMBL" id="CAF1030493.1"/>
    </source>
</evidence>
<evidence type="ECO:0000313" key="2">
    <source>
        <dbReference type="EMBL" id="CAF3801404.1"/>
    </source>
</evidence>
<organism evidence="1 3">
    <name type="scientific">Didymodactylos carnosus</name>
    <dbReference type="NCBI Taxonomy" id="1234261"/>
    <lineage>
        <taxon>Eukaryota</taxon>
        <taxon>Metazoa</taxon>
        <taxon>Spiralia</taxon>
        <taxon>Gnathifera</taxon>
        <taxon>Rotifera</taxon>
        <taxon>Eurotatoria</taxon>
        <taxon>Bdelloidea</taxon>
        <taxon>Philodinida</taxon>
        <taxon>Philodinidae</taxon>
        <taxon>Didymodactylos</taxon>
    </lineage>
</organism>
<evidence type="ECO:0000313" key="3">
    <source>
        <dbReference type="Proteomes" id="UP000663829"/>
    </source>
</evidence>
<feature type="non-terminal residue" evidence="1">
    <location>
        <position position="1"/>
    </location>
</feature>
<dbReference type="Proteomes" id="UP000681722">
    <property type="component" value="Unassembled WGS sequence"/>
</dbReference>
<name>A0A814J0A0_9BILA</name>
<reference evidence="1" key="1">
    <citation type="submission" date="2021-02" db="EMBL/GenBank/DDBJ databases">
        <authorList>
            <person name="Nowell W R."/>
        </authorList>
    </citation>
    <scope>NUCLEOTIDE SEQUENCE</scope>
</reference>